<comment type="caution">
    <text evidence="1">The sequence shown here is derived from an EMBL/GenBank/DDBJ whole genome shotgun (WGS) entry which is preliminary data.</text>
</comment>
<dbReference type="Proteomes" id="UP000315439">
    <property type="component" value="Unassembled WGS sequence"/>
</dbReference>
<organism evidence="1 2">
    <name type="scientific">Aliikangiella coralliicola</name>
    <dbReference type="NCBI Taxonomy" id="2592383"/>
    <lineage>
        <taxon>Bacteria</taxon>
        <taxon>Pseudomonadati</taxon>
        <taxon>Pseudomonadota</taxon>
        <taxon>Gammaproteobacteria</taxon>
        <taxon>Oceanospirillales</taxon>
        <taxon>Pleioneaceae</taxon>
        <taxon>Aliikangiella</taxon>
    </lineage>
</organism>
<evidence type="ECO:0000313" key="2">
    <source>
        <dbReference type="Proteomes" id="UP000315439"/>
    </source>
</evidence>
<sequence length="141" mass="15679">MDNNKLMVTGKWHLVSGPGSTIVYADEHAFRLSCDMETKVCTEAIANIYKPSDGTGFVGIKLFPFSRTFEIVQNDDKAIKAVQKGRATVTTFKVDNVEETVCMQEKQIIKDKDGTIPEDSLWCLKIPEKHTAVKAKPKASN</sequence>
<dbReference type="RefSeq" id="WP_142891603.1">
    <property type="nucleotide sequence ID" value="NZ_ML660160.1"/>
</dbReference>
<evidence type="ECO:0000313" key="1">
    <source>
        <dbReference type="EMBL" id="TQV89539.1"/>
    </source>
</evidence>
<gene>
    <name evidence="1" type="ORF">FLL46_01250</name>
</gene>
<proteinExistence type="predicted"/>
<name>A0A545UJ98_9GAMM</name>
<dbReference type="AlphaFoldDB" id="A0A545UJ98"/>
<reference evidence="1 2" key="1">
    <citation type="submission" date="2019-07" db="EMBL/GenBank/DDBJ databases">
        <title>Draft genome for Aliikangiella sp. M105.</title>
        <authorList>
            <person name="Wang G."/>
        </authorList>
    </citation>
    <scope>NUCLEOTIDE SEQUENCE [LARGE SCALE GENOMIC DNA]</scope>
    <source>
        <strain evidence="1 2">M105</strain>
    </source>
</reference>
<keyword evidence="2" id="KW-1185">Reference proteome</keyword>
<protein>
    <submittedName>
        <fullName evidence="1">Uncharacterized protein</fullName>
    </submittedName>
</protein>
<dbReference type="EMBL" id="VIKS01000001">
    <property type="protein sequence ID" value="TQV89539.1"/>
    <property type="molecule type" value="Genomic_DNA"/>
</dbReference>
<accession>A0A545UJ98</accession>